<accession>A0A538SGS7</accession>
<dbReference type="InterPro" id="IPR036746">
    <property type="entry name" value="TT1725-like_sf"/>
</dbReference>
<reference evidence="1 2" key="1">
    <citation type="journal article" date="2019" name="Nat. Microbiol.">
        <title>Mediterranean grassland soil C-N compound turnover is dependent on rainfall and depth, and is mediated by genomically divergent microorganisms.</title>
        <authorList>
            <person name="Diamond S."/>
            <person name="Andeer P.F."/>
            <person name="Li Z."/>
            <person name="Crits-Christoph A."/>
            <person name="Burstein D."/>
            <person name="Anantharaman K."/>
            <person name="Lane K.R."/>
            <person name="Thomas B.C."/>
            <person name="Pan C."/>
            <person name="Northen T.R."/>
            <person name="Banfield J.F."/>
        </authorList>
    </citation>
    <scope>NUCLEOTIDE SEQUENCE [LARGE SCALE GENOMIC DNA]</scope>
    <source>
        <strain evidence="1">WS_3</strain>
    </source>
</reference>
<dbReference type="PANTHER" id="PTHR36441:SF1">
    <property type="entry name" value="DUF503 DOMAIN-CONTAINING PROTEIN"/>
    <property type="match status" value="1"/>
</dbReference>
<dbReference type="InterPro" id="IPR007546">
    <property type="entry name" value="DUF503"/>
</dbReference>
<dbReference type="EMBL" id="VBOT01000096">
    <property type="protein sequence ID" value="TMQ50575.1"/>
    <property type="molecule type" value="Genomic_DNA"/>
</dbReference>
<dbReference type="PANTHER" id="PTHR36441">
    <property type="entry name" value="HYPOTHETICAL CYTOSOLIC PROTEIN"/>
    <property type="match status" value="1"/>
</dbReference>
<comment type="caution">
    <text evidence="1">The sequence shown here is derived from an EMBL/GenBank/DDBJ whole genome shotgun (WGS) entry which is preliminary data.</text>
</comment>
<organism evidence="1 2">
    <name type="scientific">Eiseniibacteriota bacterium</name>
    <dbReference type="NCBI Taxonomy" id="2212470"/>
    <lineage>
        <taxon>Bacteria</taxon>
        <taxon>Candidatus Eiseniibacteriota</taxon>
    </lineage>
</organism>
<proteinExistence type="predicted"/>
<dbReference type="Gene3D" id="3.30.70.1120">
    <property type="entry name" value="TT1725-like"/>
    <property type="match status" value="1"/>
</dbReference>
<evidence type="ECO:0000313" key="1">
    <source>
        <dbReference type="EMBL" id="TMQ50575.1"/>
    </source>
</evidence>
<gene>
    <name evidence="1" type="ORF">E6K73_07525</name>
</gene>
<dbReference type="Proteomes" id="UP000320184">
    <property type="component" value="Unassembled WGS sequence"/>
</dbReference>
<sequence length="93" mass="10461">MFVGIVRIELHLPGAASLKDKRSVVRALKERIRTRVHAAVAEVDHQDLWQRAALGVSVVSGERRQVGEMLQSVRNLVEGTHSAELLDWQEQLL</sequence>
<dbReference type="Pfam" id="PF04456">
    <property type="entry name" value="DUF503"/>
    <property type="match status" value="1"/>
</dbReference>
<evidence type="ECO:0000313" key="2">
    <source>
        <dbReference type="Proteomes" id="UP000320184"/>
    </source>
</evidence>
<dbReference type="SUPFAM" id="SSF103007">
    <property type="entry name" value="Hypothetical protein TT1725"/>
    <property type="match status" value="1"/>
</dbReference>
<dbReference type="AlphaFoldDB" id="A0A538SGS7"/>
<protein>
    <submittedName>
        <fullName evidence="1">DUF503 domain-containing protein</fullName>
    </submittedName>
</protein>
<name>A0A538SGS7_UNCEI</name>